<dbReference type="OMA" id="GQNDEQY"/>
<dbReference type="Pfam" id="PF02519">
    <property type="entry name" value="Auxin_inducible"/>
    <property type="match status" value="1"/>
</dbReference>
<proteinExistence type="inferred from homology"/>
<protein>
    <submittedName>
        <fullName evidence="2">Uncharacterized protein</fullName>
    </submittedName>
</protein>
<dbReference type="InterPro" id="IPR003676">
    <property type="entry name" value="SAUR_fam"/>
</dbReference>
<dbReference type="PANTHER" id="PTHR31374">
    <property type="entry name" value="AUXIN-INDUCED PROTEIN-LIKE-RELATED"/>
    <property type="match status" value="1"/>
</dbReference>
<reference evidence="3" key="1">
    <citation type="journal article" date="2013" name="Science">
        <title>The Amborella genome and the evolution of flowering plants.</title>
        <authorList>
            <consortium name="Amborella Genome Project"/>
        </authorList>
    </citation>
    <scope>NUCLEOTIDE SEQUENCE [LARGE SCALE GENOMIC DNA]</scope>
</reference>
<dbReference type="EMBL" id="KI397486">
    <property type="protein sequence ID" value="ERM95449.1"/>
    <property type="molecule type" value="Genomic_DNA"/>
</dbReference>
<dbReference type="Proteomes" id="UP000017836">
    <property type="component" value="Unassembled WGS sequence"/>
</dbReference>
<dbReference type="KEGG" id="atr:18423368"/>
<keyword evidence="3" id="KW-1185">Reference proteome</keyword>
<dbReference type="PANTHER" id="PTHR31374:SF304">
    <property type="entry name" value="OS04G0537100 PROTEIN"/>
    <property type="match status" value="1"/>
</dbReference>
<accession>W1NJN5</accession>
<organism evidence="2 3">
    <name type="scientific">Amborella trichopoda</name>
    <dbReference type="NCBI Taxonomy" id="13333"/>
    <lineage>
        <taxon>Eukaryota</taxon>
        <taxon>Viridiplantae</taxon>
        <taxon>Streptophyta</taxon>
        <taxon>Embryophyta</taxon>
        <taxon>Tracheophyta</taxon>
        <taxon>Spermatophyta</taxon>
        <taxon>Magnoliopsida</taxon>
        <taxon>Amborellales</taxon>
        <taxon>Amborellaceae</taxon>
        <taxon>Amborella</taxon>
    </lineage>
</organism>
<dbReference type="Gramene" id="ERM95449">
    <property type="protein sequence ID" value="ERM95449"/>
    <property type="gene ID" value="AMTR_s00008p00255330"/>
</dbReference>
<dbReference type="AlphaFoldDB" id="W1NJN5"/>
<dbReference type="eggNOG" id="ENOG502S3J8">
    <property type="taxonomic scope" value="Eukaryota"/>
</dbReference>
<sequence>MGSGRRRGFRISRRLVRLWRWLCKRRTFRRRGYLHLRKPPREKHRAHQQVVVHKLSGKVLGHNHHQHHLHHPLGYQPLDGPEVPKGYMAVYVGQNDEQYRFLVPVLYVNHPLFAALLRVTEEEYGFEQVGGITIPCDVSHFETVRKRIAGDGWKKLLHRLLHPF</sequence>
<evidence type="ECO:0000313" key="2">
    <source>
        <dbReference type="EMBL" id="ERM95449.1"/>
    </source>
</evidence>
<evidence type="ECO:0000313" key="3">
    <source>
        <dbReference type="Proteomes" id="UP000017836"/>
    </source>
</evidence>
<name>W1NJN5_AMBTC</name>
<dbReference type="HOGENOM" id="CLU_115169_0_0_1"/>
<dbReference type="GO" id="GO:0009733">
    <property type="term" value="P:response to auxin"/>
    <property type="evidence" value="ECO:0007669"/>
    <property type="project" value="InterPro"/>
</dbReference>
<gene>
    <name evidence="2" type="ORF">AMTR_s00008p00255330</name>
</gene>
<dbReference type="OrthoDB" id="1026046at2759"/>
<comment type="similarity">
    <text evidence="1">Belongs to the ARG7 family.</text>
</comment>
<evidence type="ECO:0000256" key="1">
    <source>
        <dbReference type="ARBA" id="ARBA00006974"/>
    </source>
</evidence>